<evidence type="ECO:0000256" key="1">
    <source>
        <dbReference type="ARBA" id="ARBA00004613"/>
    </source>
</evidence>
<dbReference type="EC" id="5.3.3.12" evidence="8"/>
<evidence type="ECO:0000256" key="3">
    <source>
        <dbReference type="ARBA" id="ARBA00022514"/>
    </source>
</evidence>
<dbReference type="EC" id="5.3.2.1" evidence="9"/>
<protein>
    <recommendedName>
        <fullName evidence="12">L-dopachrome isomerase</fullName>
        <ecNumber evidence="9">5.3.2.1</ecNumber>
        <ecNumber evidence="8">5.3.3.12</ecNumber>
    </recommendedName>
    <alternativeName>
        <fullName evidence="10">L-dopachrome tautomerase</fullName>
    </alternativeName>
    <alternativeName>
        <fullName evidence="11">Phenylpyruvate tautomerase</fullName>
    </alternativeName>
</protein>
<feature type="region of interest" description="Disordered" evidence="13">
    <location>
        <begin position="480"/>
        <end position="500"/>
    </location>
</feature>
<dbReference type="Gene3D" id="3.30.429.10">
    <property type="entry name" value="Macrophage Migration Inhibitory Factor"/>
    <property type="match status" value="1"/>
</dbReference>
<evidence type="ECO:0000256" key="12">
    <source>
        <dbReference type="ARBA" id="ARBA00042730"/>
    </source>
</evidence>
<dbReference type="Pfam" id="PF01187">
    <property type="entry name" value="MIF"/>
    <property type="match status" value="1"/>
</dbReference>
<feature type="compositionally biased region" description="Pro residues" evidence="13">
    <location>
        <begin position="400"/>
        <end position="410"/>
    </location>
</feature>
<comment type="catalytic activity">
    <reaction evidence="7">
        <text>L-dopachrome = 5,6-dihydroxyindole-2-carboxylate</text>
        <dbReference type="Rhea" id="RHEA:13041"/>
        <dbReference type="ChEBI" id="CHEBI:16875"/>
        <dbReference type="ChEBI" id="CHEBI:57509"/>
        <dbReference type="EC" id="5.3.3.12"/>
    </reaction>
</comment>
<feature type="compositionally biased region" description="Basic and acidic residues" evidence="13">
    <location>
        <begin position="456"/>
        <end position="465"/>
    </location>
</feature>
<keyword evidence="4" id="KW-0964">Secreted</keyword>
<comment type="caution">
    <text evidence="14">The sequence shown here is derived from an EMBL/GenBank/DDBJ whole genome shotgun (WGS) entry which is preliminary data.</text>
</comment>
<dbReference type="Proteomes" id="UP001642482">
    <property type="component" value="Unassembled WGS sequence"/>
</dbReference>
<feature type="region of interest" description="Disordered" evidence="13">
    <location>
        <begin position="345"/>
        <end position="468"/>
    </location>
</feature>
<organism evidence="14 15">
    <name type="scientific">Sporothrix eucalyptigena</name>
    <dbReference type="NCBI Taxonomy" id="1812306"/>
    <lineage>
        <taxon>Eukaryota</taxon>
        <taxon>Fungi</taxon>
        <taxon>Dikarya</taxon>
        <taxon>Ascomycota</taxon>
        <taxon>Pezizomycotina</taxon>
        <taxon>Sordariomycetes</taxon>
        <taxon>Sordariomycetidae</taxon>
        <taxon>Ophiostomatales</taxon>
        <taxon>Ophiostomataceae</taxon>
        <taxon>Sporothrix</taxon>
    </lineage>
</organism>
<feature type="compositionally biased region" description="Basic and acidic residues" evidence="13">
    <location>
        <begin position="429"/>
        <end position="443"/>
    </location>
</feature>
<comment type="similarity">
    <text evidence="2">Belongs to the MIF family.</text>
</comment>
<sequence length="518" mass="54643">MATATDVPVQTRKNPQMKTQAQSQAQRPRPLPSIQDAGKWTAATVAANSHSHRSNSNGSSSNNSYGTASSHGKIKMTTRDGHSMQAHHGSTNSNGSSVELGIGGVDDDDNGGTALSFSQRATQLARSPTPLLVKGDRHLLRDIDRPAPGDPSTQLRSGRRSSLFLGDVPATTANASAAHRGDIARKRSQYFEDAFSSRDADTSPAKERVRSEALVLAEIRTNVIIGDEFTVVTELSAHLALRYRRPLSSIVVTLQHGACMCFGGSFAPAYVMTVCALPAQLQPATNKRNAALIQRHMEETLGVPAARGHLQFVAVPEANLAYGGKTAVGHADDLAKASNGSANTNGGGANANGMYRSPSGSAGSPNGTAVENNLSNGSSSRKHKTTRKLSVKSLSSFRAPSPPELTPPPSAVDEHPPTIPGSLPAIPERLNKDEGSVNEGDKNKTKKASPPSKKIAGKDIQEKQKAPGQVPLAVQLLQSPPTSPVAVGRQPSRRARRTKSFVANWFGRSATKPEESLA</sequence>
<reference evidence="14 15" key="1">
    <citation type="submission" date="2024-01" db="EMBL/GenBank/DDBJ databases">
        <authorList>
            <person name="Allen C."/>
            <person name="Tagirdzhanova G."/>
        </authorList>
    </citation>
    <scope>NUCLEOTIDE SEQUENCE [LARGE SCALE GENOMIC DNA]</scope>
</reference>
<dbReference type="InterPro" id="IPR014347">
    <property type="entry name" value="Tautomerase/MIF_sf"/>
</dbReference>
<dbReference type="EMBL" id="CAWUHD010000058">
    <property type="protein sequence ID" value="CAK7225114.1"/>
    <property type="molecule type" value="Genomic_DNA"/>
</dbReference>
<proteinExistence type="inferred from homology"/>
<comment type="catalytic activity">
    <reaction evidence="6">
        <text>3-phenylpyruvate = enol-phenylpyruvate</text>
        <dbReference type="Rhea" id="RHEA:17097"/>
        <dbReference type="ChEBI" id="CHEBI:16815"/>
        <dbReference type="ChEBI" id="CHEBI:18005"/>
        <dbReference type="EC" id="5.3.2.1"/>
    </reaction>
</comment>
<evidence type="ECO:0000256" key="13">
    <source>
        <dbReference type="SAM" id="MobiDB-lite"/>
    </source>
</evidence>
<accession>A0ABP0BZG6</accession>
<evidence type="ECO:0000256" key="9">
    <source>
        <dbReference type="ARBA" id="ARBA00039086"/>
    </source>
</evidence>
<evidence type="ECO:0000256" key="7">
    <source>
        <dbReference type="ARBA" id="ARBA00036823"/>
    </source>
</evidence>
<feature type="compositionally biased region" description="Polar residues" evidence="13">
    <location>
        <begin position="88"/>
        <end position="97"/>
    </location>
</feature>
<evidence type="ECO:0000256" key="11">
    <source>
        <dbReference type="ARBA" id="ARBA00041912"/>
    </source>
</evidence>
<evidence type="ECO:0000313" key="15">
    <source>
        <dbReference type="Proteomes" id="UP001642482"/>
    </source>
</evidence>
<dbReference type="SUPFAM" id="SSF55331">
    <property type="entry name" value="Tautomerase/MIF"/>
    <property type="match status" value="1"/>
</dbReference>
<keyword evidence="5" id="KW-0413">Isomerase</keyword>
<gene>
    <name evidence="14" type="ORF">SEUCBS140593_005794</name>
</gene>
<feature type="compositionally biased region" description="Polar residues" evidence="13">
    <location>
        <begin position="11"/>
        <end position="26"/>
    </location>
</feature>
<feature type="region of interest" description="Disordered" evidence="13">
    <location>
        <begin position="46"/>
        <end position="161"/>
    </location>
</feature>
<feature type="compositionally biased region" description="Basic and acidic residues" evidence="13">
    <location>
        <begin position="134"/>
        <end position="147"/>
    </location>
</feature>
<dbReference type="PANTHER" id="PTHR11954:SF6">
    <property type="entry name" value="MACROPHAGE MIGRATION INHIBITORY FACTOR"/>
    <property type="match status" value="1"/>
</dbReference>
<evidence type="ECO:0000256" key="2">
    <source>
        <dbReference type="ARBA" id="ARBA00005851"/>
    </source>
</evidence>
<evidence type="ECO:0000256" key="6">
    <source>
        <dbReference type="ARBA" id="ARBA00036735"/>
    </source>
</evidence>
<feature type="compositionally biased region" description="Basic residues" evidence="13">
    <location>
        <begin position="380"/>
        <end position="390"/>
    </location>
</feature>
<dbReference type="InterPro" id="IPR001398">
    <property type="entry name" value="Macrophage_inhib_fac"/>
</dbReference>
<evidence type="ECO:0000256" key="5">
    <source>
        <dbReference type="ARBA" id="ARBA00023235"/>
    </source>
</evidence>
<feature type="compositionally biased region" description="Low complexity" evidence="13">
    <location>
        <begin position="46"/>
        <end position="71"/>
    </location>
</feature>
<evidence type="ECO:0000313" key="14">
    <source>
        <dbReference type="EMBL" id="CAK7225114.1"/>
    </source>
</evidence>
<feature type="region of interest" description="Disordered" evidence="13">
    <location>
        <begin position="1"/>
        <end position="34"/>
    </location>
</feature>
<feature type="compositionally biased region" description="Polar residues" evidence="13">
    <location>
        <begin position="358"/>
        <end position="379"/>
    </location>
</feature>
<keyword evidence="15" id="KW-1185">Reference proteome</keyword>
<comment type="subcellular location">
    <subcellularLocation>
        <location evidence="1">Secreted</location>
    </subcellularLocation>
</comment>
<evidence type="ECO:0000256" key="8">
    <source>
        <dbReference type="ARBA" id="ARBA00038932"/>
    </source>
</evidence>
<feature type="compositionally biased region" description="Polar residues" evidence="13">
    <location>
        <begin position="113"/>
        <end position="126"/>
    </location>
</feature>
<name>A0ABP0BZG6_9PEZI</name>
<evidence type="ECO:0000256" key="10">
    <source>
        <dbReference type="ARBA" id="ARBA00041631"/>
    </source>
</evidence>
<keyword evidence="3" id="KW-0202">Cytokine</keyword>
<dbReference type="PANTHER" id="PTHR11954">
    <property type="entry name" value="D-DOPACHROME DECARBOXYLASE"/>
    <property type="match status" value="1"/>
</dbReference>
<evidence type="ECO:0000256" key="4">
    <source>
        <dbReference type="ARBA" id="ARBA00022525"/>
    </source>
</evidence>